<dbReference type="OrthoDB" id="5749at2759"/>
<evidence type="ECO:0000313" key="2">
    <source>
        <dbReference type="EMBL" id="KAF6003795.1"/>
    </source>
</evidence>
<dbReference type="Proteomes" id="UP000530660">
    <property type="component" value="Unassembled WGS sequence"/>
</dbReference>
<dbReference type="CDD" id="cd22748">
    <property type="entry name" value="OTU_OTUD6-like"/>
    <property type="match status" value="1"/>
</dbReference>
<dbReference type="PANTHER" id="PTHR12419">
    <property type="entry name" value="OTU DOMAIN CONTAINING PROTEIN"/>
    <property type="match status" value="1"/>
</dbReference>
<protein>
    <recommendedName>
        <fullName evidence="1">OTU domain-containing protein</fullName>
    </recommendedName>
</protein>
<evidence type="ECO:0000313" key="3">
    <source>
        <dbReference type="Proteomes" id="UP000530660"/>
    </source>
</evidence>
<dbReference type="PROSITE" id="PS50802">
    <property type="entry name" value="OTU"/>
    <property type="match status" value="1"/>
</dbReference>
<keyword evidence="3" id="KW-1185">Reference proteome</keyword>
<dbReference type="AlphaFoldDB" id="A0A7J7IKY5"/>
<accession>A0A7J7IKY5</accession>
<name>A0A7J7IKY5_9RHOD</name>
<evidence type="ECO:0000259" key="1">
    <source>
        <dbReference type="PROSITE" id="PS50802"/>
    </source>
</evidence>
<reference evidence="2 3" key="1">
    <citation type="journal article" date="2020" name="J. Phycol.">
        <title>Comparative genome analysis reveals Cyanidiococcus gen. nov., a new extremophilic red algal genus sister to Cyanidioschyzon (Cyanidioschyzonaceae, Rhodophyta).</title>
        <authorList>
            <person name="Liu S.-L."/>
            <person name="Chiang Y.-R."/>
            <person name="Yoon H.S."/>
            <person name="Fu H.-Y."/>
        </authorList>
    </citation>
    <scope>NUCLEOTIDE SEQUENCE [LARGE SCALE GENOMIC DNA]</scope>
    <source>
        <strain evidence="2 3">THAL066</strain>
    </source>
</reference>
<proteinExistence type="predicted"/>
<dbReference type="GO" id="GO:0004843">
    <property type="term" value="F:cysteine-type deubiquitinase activity"/>
    <property type="evidence" value="ECO:0007669"/>
    <property type="project" value="TreeGrafter"/>
</dbReference>
<dbReference type="InterPro" id="IPR003323">
    <property type="entry name" value="OTU_dom"/>
</dbReference>
<dbReference type="InterPro" id="IPR038765">
    <property type="entry name" value="Papain-like_cys_pep_sf"/>
</dbReference>
<organism evidence="2 3">
    <name type="scientific">Cyanidiococcus yangmingshanensis</name>
    <dbReference type="NCBI Taxonomy" id="2690220"/>
    <lineage>
        <taxon>Eukaryota</taxon>
        <taxon>Rhodophyta</taxon>
        <taxon>Bangiophyceae</taxon>
        <taxon>Cyanidiales</taxon>
        <taxon>Cyanidiaceae</taxon>
        <taxon>Cyanidiococcus</taxon>
    </lineage>
</organism>
<dbReference type="Pfam" id="PF02338">
    <property type="entry name" value="OTU"/>
    <property type="match status" value="1"/>
</dbReference>
<comment type="caution">
    <text evidence="2">The sequence shown here is derived from an EMBL/GenBank/DDBJ whole genome shotgun (WGS) entry which is preliminary data.</text>
</comment>
<gene>
    <name evidence="2" type="ORF">F1559_001573</name>
</gene>
<dbReference type="Gene3D" id="3.90.70.80">
    <property type="match status" value="1"/>
</dbReference>
<dbReference type="PANTHER" id="PTHR12419:SF10">
    <property type="entry name" value="DEUBIQUITINASE OTUD6B"/>
    <property type="match status" value="1"/>
</dbReference>
<dbReference type="InterPro" id="IPR050704">
    <property type="entry name" value="Peptidase_C85-like"/>
</dbReference>
<dbReference type="GO" id="GO:0016579">
    <property type="term" value="P:protein deubiquitination"/>
    <property type="evidence" value="ECO:0007669"/>
    <property type="project" value="TreeGrafter"/>
</dbReference>
<sequence length="293" mass="32800">MHMSARYCLVPVQSDPTRLCKDSVGEDSLAVVPGGETATPSFYRERKLSRKQLRKLAKQEKEYERELDRPPIEMTAQAQEMAQIQVVLGSRGLCIDQVEPDGHCLFRAIVRQLRPIIFSNRFDGCFPEANAETRTMLTAWRRDQDELQQVWSLRAVLASLMRRQATEFLPFIANDEDQGLKDGTSASESEPVERLMRYCERLEKSACWGGQPELCAIALALACRVEVYGDPAVLPGGLLVMGSDATPTEQGNELPGVLRVSFHRQFFTLGEHYHAVVVAKDATAESVNVSIKE</sequence>
<dbReference type="EMBL" id="VWRR01000005">
    <property type="protein sequence ID" value="KAF6003795.1"/>
    <property type="molecule type" value="Genomic_DNA"/>
</dbReference>
<feature type="domain" description="OTU" evidence="1">
    <location>
        <begin position="93"/>
        <end position="279"/>
    </location>
</feature>
<dbReference type="SUPFAM" id="SSF54001">
    <property type="entry name" value="Cysteine proteinases"/>
    <property type="match status" value="1"/>
</dbReference>